<accession>A0A1G4JLZ6</accession>
<evidence type="ECO:0000256" key="4">
    <source>
        <dbReference type="ARBA" id="ARBA00022790"/>
    </source>
</evidence>
<evidence type="ECO:0000313" key="7">
    <source>
        <dbReference type="EMBL" id="SCU91549.1"/>
    </source>
</evidence>
<dbReference type="GO" id="GO:0005737">
    <property type="term" value="C:cytoplasm"/>
    <property type="evidence" value="ECO:0007669"/>
    <property type="project" value="UniProtKB-SubCell"/>
</dbReference>
<keyword evidence="8" id="KW-1185">Reference proteome</keyword>
<dbReference type="Gene3D" id="1.25.40.570">
    <property type="match status" value="1"/>
</dbReference>
<protein>
    <submittedName>
        <fullName evidence="7">LADA_0F10638g1_1</fullName>
    </submittedName>
</protein>
<keyword evidence="5" id="KW-0539">Nucleus</keyword>
<dbReference type="GO" id="GO:0008180">
    <property type="term" value="C:COP9 signalosome"/>
    <property type="evidence" value="ECO:0007669"/>
    <property type="project" value="UniProtKB-KW"/>
</dbReference>
<dbReference type="Proteomes" id="UP000190274">
    <property type="component" value="Chromosome F"/>
</dbReference>
<evidence type="ECO:0000259" key="6">
    <source>
        <dbReference type="PROSITE" id="PS50250"/>
    </source>
</evidence>
<evidence type="ECO:0000256" key="1">
    <source>
        <dbReference type="ARBA" id="ARBA00004123"/>
    </source>
</evidence>
<dbReference type="OrthoDB" id="4033625at2759"/>
<dbReference type="AlphaFoldDB" id="A0A1G4JLZ6"/>
<evidence type="ECO:0000256" key="2">
    <source>
        <dbReference type="ARBA" id="ARBA00004496"/>
    </source>
</evidence>
<sequence length="394" mass="45775">MSFFSPYDGPALVERAAFNPKDEYLVKRAIDYLASINLSEYPNLHILLNSSYVAPEETLRSLFKKSTISSESDVLRNRIISHNYSDAIAMLEKDRNFGYLPKLQAMIQVLILSQNWKPIDDIEHRTSSYAKAKSGGLERSDRSSLTNIRLLLSVANYSQGNYLECLRLFLQALEEDPSVVGFFGGQSQYLICTHEELIAMISISAVVSIPLDNYEEFMNLEELEPFLRIAQPLSKWLSQLIKTSYRDFLQEWNQWNTEYSQNMFVAKSWRDAQKTMRDKIYFFYLRVSANVEISYLSKTLRIEQDVVFEEIHKLIRELKLNFEFDGLIVNYRSRYDNSELAEDLLKSNQLLCEKFDIIKEHNDSLRCQVQRSIIANSMQQIADMNDSSPDEENG</sequence>
<dbReference type="PROSITE" id="PS50250">
    <property type="entry name" value="PCI"/>
    <property type="match status" value="1"/>
</dbReference>
<evidence type="ECO:0000256" key="5">
    <source>
        <dbReference type="ARBA" id="ARBA00023242"/>
    </source>
</evidence>
<proteinExistence type="predicted"/>
<dbReference type="InterPro" id="IPR000717">
    <property type="entry name" value="PCI_dom"/>
</dbReference>
<reference evidence="7 8" key="1">
    <citation type="submission" date="2016-03" db="EMBL/GenBank/DDBJ databases">
        <authorList>
            <person name="Devillers H."/>
        </authorList>
    </citation>
    <scope>NUCLEOTIDE SEQUENCE [LARGE SCALE GENOMIC DNA]</scope>
    <source>
        <strain evidence="7">CBS 10888</strain>
    </source>
</reference>
<dbReference type="STRING" id="1266660.A0A1G4JLZ6"/>
<evidence type="ECO:0000313" key="8">
    <source>
        <dbReference type="Proteomes" id="UP000190274"/>
    </source>
</evidence>
<feature type="domain" description="PCI" evidence="6">
    <location>
        <begin position="161"/>
        <end position="338"/>
    </location>
</feature>
<dbReference type="PANTHER" id="PTHR14145:SF2">
    <property type="entry name" value="COP9 SIGNALOSOME COMPLEX SUBUNIT 1"/>
    <property type="match status" value="1"/>
</dbReference>
<dbReference type="InterPro" id="IPR019585">
    <property type="entry name" value="Rpn7/CSN1"/>
</dbReference>
<organism evidence="7 8">
    <name type="scientific">Lachancea dasiensis</name>
    <dbReference type="NCBI Taxonomy" id="1072105"/>
    <lineage>
        <taxon>Eukaryota</taxon>
        <taxon>Fungi</taxon>
        <taxon>Dikarya</taxon>
        <taxon>Ascomycota</taxon>
        <taxon>Saccharomycotina</taxon>
        <taxon>Saccharomycetes</taxon>
        <taxon>Saccharomycetales</taxon>
        <taxon>Saccharomycetaceae</taxon>
        <taxon>Lachancea</taxon>
    </lineage>
</organism>
<comment type="subcellular location">
    <subcellularLocation>
        <location evidence="2">Cytoplasm</location>
    </subcellularLocation>
    <subcellularLocation>
        <location evidence="1">Nucleus</location>
    </subcellularLocation>
</comment>
<keyword evidence="3" id="KW-0963">Cytoplasm</keyword>
<name>A0A1G4JLZ6_9SACH</name>
<dbReference type="EMBL" id="LT598458">
    <property type="protein sequence ID" value="SCU91549.1"/>
    <property type="molecule type" value="Genomic_DNA"/>
</dbReference>
<keyword evidence="4" id="KW-0736">Signalosome</keyword>
<evidence type="ECO:0000256" key="3">
    <source>
        <dbReference type="ARBA" id="ARBA00022490"/>
    </source>
</evidence>
<gene>
    <name evidence="7" type="ORF">LADA_0F10638G</name>
</gene>
<dbReference type="PANTHER" id="PTHR14145">
    <property type="entry name" value="26S PROTESOME SUBUNIT 6"/>
    <property type="match status" value="1"/>
</dbReference>